<accession>A0A9J5XG00</accession>
<evidence type="ECO:0000313" key="3">
    <source>
        <dbReference type="Proteomes" id="UP000824120"/>
    </source>
</evidence>
<feature type="compositionally biased region" description="Basic and acidic residues" evidence="1">
    <location>
        <begin position="1"/>
        <end position="10"/>
    </location>
</feature>
<keyword evidence="3" id="KW-1185">Reference proteome</keyword>
<reference evidence="2 3" key="1">
    <citation type="submission" date="2020-09" db="EMBL/GenBank/DDBJ databases">
        <title>De no assembly of potato wild relative species, Solanum commersonii.</title>
        <authorList>
            <person name="Cho K."/>
        </authorList>
    </citation>
    <scope>NUCLEOTIDE SEQUENCE [LARGE SCALE GENOMIC DNA]</scope>
    <source>
        <strain evidence="2">LZ3.2</strain>
        <tissue evidence="2">Leaf</tissue>
    </source>
</reference>
<dbReference type="EMBL" id="JACXVP010000009">
    <property type="protein sequence ID" value="KAG5586567.1"/>
    <property type="molecule type" value="Genomic_DNA"/>
</dbReference>
<feature type="region of interest" description="Disordered" evidence="1">
    <location>
        <begin position="1"/>
        <end position="72"/>
    </location>
</feature>
<evidence type="ECO:0000256" key="1">
    <source>
        <dbReference type="SAM" id="MobiDB-lite"/>
    </source>
</evidence>
<organism evidence="2 3">
    <name type="scientific">Solanum commersonii</name>
    <name type="common">Commerson's wild potato</name>
    <name type="synonym">Commerson's nightshade</name>
    <dbReference type="NCBI Taxonomy" id="4109"/>
    <lineage>
        <taxon>Eukaryota</taxon>
        <taxon>Viridiplantae</taxon>
        <taxon>Streptophyta</taxon>
        <taxon>Embryophyta</taxon>
        <taxon>Tracheophyta</taxon>
        <taxon>Spermatophyta</taxon>
        <taxon>Magnoliopsida</taxon>
        <taxon>eudicotyledons</taxon>
        <taxon>Gunneridae</taxon>
        <taxon>Pentapetalae</taxon>
        <taxon>asterids</taxon>
        <taxon>lamiids</taxon>
        <taxon>Solanales</taxon>
        <taxon>Solanaceae</taxon>
        <taxon>Solanoideae</taxon>
        <taxon>Solaneae</taxon>
        <taxon>Solanum</taxon>
    </lineage>
</organism>
<proteinExistence type="predicted"/>
<name>A0A9J5XG00_SOLCO</name>
<dbReference type="AlphaFoldDB" id="A0A9J5XG00"/>
<sequence length="72" mass="8052">MRRQEGHLPEKPTSTSLPVGSSDIESDDVTAYVAKRRKEGEDERGPGPSIQNPVADKEITKEERIVKMENQC</sequence>
<feature type="compositionally biased region" description="Basic and acidic residues" evidence="1">
    <location>
        <begin position="55"/>
        <end position="72"/>
    </location>
</feature>
<comment type="caution">
    <text evidence="2">The sequence shown here is derived from an EMBL/GenBank/DDBJ whole genome shotgun (WGS) entry which is preliminary data.</text>
</comment>
<evidence type="ECO:0000313" key="2">
    <source>
        <dbReference type="EMBL" id="KAG5586567.1"/>
    </source>
</evidence>
<gene>
    <name evidence="2" type="ORF">H5410_047001</name>
</gene>
<dbReference type="Proteomes" id="UP000824120">
    <property type="component" value="Chromosome 9"/>
</dbReference>
<protein>
    <submittedName>
        <fullName evidence="2">Uncharacterized protein</fullName>
    </submittedName>
</protein>